<sequence length="295" mass="31747">MSDVRVLGVVTLPGPHEARWRSALLKAAKARKWAATKDGGDRDDAAAGEVVFMRDVDDAALDGIDALLVITASPDEVFGMALQRHADDPRQALRRAASQFGAACRLIERGAFMLDGSAVEAEIPGLGHVSVDVGDDDAPLDAHGVANPLAFYESLPPATGAKAAWSPDLFSYTHGADHEGGTPDIDISGRARILVHGPYFQLPAGLWRVTARFSVEPDDDAFLMFQWGVAADVATCYGAFDRSGLYEVVIDHRWEKAGAAEVRVWAERGHLFGKMTWLGCHVERLADVEPLSSTT</sequence>
<organism evidence="1 2">
    <name type="scientific">Brevundimonas pondensis</name>
    <dbReference type="NCBI Taxonomy" id="2774189"/>
    <lineage>
        <taxon>Bacteria</taxon>
        <taxon>Pseudomonadati</taxon>
        <taxon>Pseudomonadota</taxon>
        <taxon>Alphaproteobacteria</taxon>
        <taxon>Caulobacterales</taxon>
        <taxon>Caulobacteraceae</taxon>
        <taxon>Brevundimonas</taxon>
    </lineage>
</organism>
<accession>A0ABX7SJX8</accession>
<reference evidence="1 2" key="1">
    <citation type="submission" date="2020-09" db="EMBL/GenBank/DDBJ databases">
        <title>Brevundimonas sp. LVF1 isolated from an oligotrophic pond in Goettingen, Germany.</title>
        <authorList>
            <person name="Friedrich I."/>
            <person name="Klassen A."/>
            <person name="Neubauer H."/>
            <person name="Schneider D."/>
            <person name="Hertel R."/>
            <person name="Daniel R."/>
        </authorList>
    </citation>
    <scope>NUCLEOTIDE SEQUENCE [LARGE SCALE GENOMIC DNA]</scope>
    <source>
        <strain evidence="1 2">LVF1</strain>
    </source>
</reference>
<evidence type="ECO:0000313" key="2">
    <source>
        <dbReference type="Proteomes" id="UP000663942"/>
    </source>
</evidence>
<protein>
    <submittedName>
        <fullName evidence="1">Uncharacterized protein</fullName>
    </submittedName>
</protein>
<proteinExistence type="predicted"/>
<dbReference type="EMBL" id="CP062006">
    <property type="protein sequence ID" value="QTC87323.1"/>
    <property type="molecule type" value="Genomic_DNA"/>
</dbReference>
<keyword evidence="2" id="KW-1185">Reference proteome</keyword>
<name>A0ABX7SJX8_9CAUL</name>
<dbReference type="Proteomes" id="UP000663942">
    <property type="component" value="Chromosome"/>
</dbReference>
<gene>
    <name evidence="1" type="ORF">IFE19_14685</name>
</gene>
<evidence type="ECO:0000313" key="1">
    <source>
        <dbReference type="EMBL" id="QTC87323.1"/>
    </source>
</evidence>
<dbReference type="RefSeq" id="WP_207823515.1">
    <property type="nucleotide sequence ID" value="NZ_CP062006.1"/>
</dbReference>